<proteinExistence type="predicted"/>
<dbReference type="AlphaFoldDB" id="I4EHF9"/>
<dbReference type="Gene3D" id="3.40.50.10320">
    <property type="entry name" value="LmbE-like"/>
    <property type="match status" value="1"/>
</dbReference>
<evidence type="ECO:0000313" key="2">
    <source>
        <dbReference type="Proteomes" id="UP000004221"/>
    </source>
</evidence>
<dbReference type="SUPFAM" id="SSF102588">
    <property type="entry name" value="LmbE-like"/>
    <property type="match status" value="1"/>
</dbReference>
<sequence length="244" mass="26523">MTGEDQRAVAMVIVAHPDDAEFGCAGTVAAWAREGWDIYYVICTDASGGGSDDESDVGHAARKLVSETRKAEQRAAAGILGVKDVIFLDYPDGTLEPSIDLRRDLVRCIRQFRPTRVICPSPDRVWTPAYRIKVYHPDHLAVGQAALAAIYPAAQNPWDFPELLAEGLPPSKVAEVYVMSAPNPNVAVNITSTLDVKLAALQAHTSQLAASFSEVEAFMRNLAATVGEKYGFTFAEEFSRIENP</sequence>
<accession>I4EHF9</accession>
<dbReference type="EMBL" id="CAGS01000236">
    <property type="protein sequence ID" value="CCF84121.1"/>
    <property type="molecule type" value="Genomic_DNA"/>
</dbReference>
<dbReference type="Pfam" id="PF02585">
    <property type="entry name" value="PIG-L"/>
    <property type="match status" value="1"/>
</dbReference>
<comment type="caution">
    <text evidence="1">The sequence shown here is derived from an EMBL/GenBank/DDBJ whole genome shotgun (WGS) entry which is preliminary data.</text>
</comment>
<keyword evidence="2" id="KW-1185">Reference proteome</keyword>
<reference evidence="1 2" key="1">
    <citation type="journal article" date="2012" name="ISME J.">
        <title>Nitrification expanded: discovery, physiology and genomics of a nitrite-oxidizing bacterium from the phylum Chloroflexi.</title>
        <authorList>
            <person name="Sorokin D.Y."/>
            <person name="Lucker S."/>
            <person name="Vejmelkova D."/>
            <person name="Kostrikina N.A."/>
            <person name="Kleerebezem R."/>
            <person name="Rijpstra W.I."/>
            <person name="Damste J.S."/>
            <person name="Le Paslier D."/>
            <person name="Muyzer G."/>
            <person name="Wagner M."/>
            <person name="van Loosdrecht M.C."/>
            <person name="Daims H."/>
        </authorList>
    </citation>
    <scope>NUCLEOTIDE SEQUENCE [LARGE SCALE GENOMIC DNA]</scope>
    <source>
        <strain evidence="2">none</strain>
    </source>
</reference>
<dbReference type="PANTHER" id="PTHR12993:SF28">
    <property type="entry name" value="LMBE FAMILY PROTEIN"/>
    <property type="match status" value="1"/>
</dbReference>
<name>I4EHF9_9BACT</name>
<evidence type="ECO:0000313" key="1">
    <source>
        <dbReference type="EMBL" id="CCF84121.1"/>
    </source>
</evidence>
<dbReference type="PANTHER" id="PTHR12993">
    <property type="entry name" value="N-ACETYLGLUCOSAMINYL-PHOSPHATIDYLINOSITOL DE-N-ACETYLASE-RELATED"/>
    <property type="match status" value="1"/>
</dbReference>
<gene>
    <name evidence="1" type="ORF">NITHO_3100002</name>
</gene>
<protein>
    <submittedName>
        <fullName evidence="1">LmbE family protein</fullName>
    </submittedName>
</protein>
<dbReference type="InterPro" id="IPR003737">
    <property type="entry name" value="GlcNAc_PI_deacetylase-related"/>
</dbReference>
<dbReference type="Proteomes" id="UP000004221">
    <property type="component" value="Unassembled WGS sequence"/>
</dbReference>
<organism evidence="1 2">
    <name type="scientific">Nitrolancea hollandica Lb</name>
    <dbReference type="NCBI Taxonomy" id="1129897"/>
    <lineage>
        <taxon>Bacteria</taxon>
        <taxon>Pseudomonadati</taxon>
        <taxon>Thermomicrobiota</taxon>
        <taxon>Thermomicrobia</taxon>
        <taxon>Sphaerobacterales</taxon>
        <taxon>Sphaerobacterineae</taxon>
        <taxon>Sphaerobacteraceae</taxon>
        <taxon>Nitrolancea</taxon>
    </lineage>
</organism>
<dbReference type="RefSeq" id="WP_008478029.1">
    <property type="nucleotide sequence ID" value="NZ_CAGS01000236.1"/>
</dbReference>
<dbReference type="InterPro" id="IPR024078">
    <property type="entry name" value="LmbE-like_dom_sf"/>
</dbReference>
<dbReference type="GO" id="GO:0016811">
    <property type="term" value="F:hydrolase activity, acting on carbon-nitrogen (but not peptide) bonds, in linear amides"/>
    <property type="evidence" value="ECO:0007669"/>
    <property type="project" value="TreeGrafter"/>
</dbReference>